<evidence type="ECO:0000313" key="3">
    <source>
        <dbReference type="EMBL" id="CAB4762511.1"/>
    </source>
</evidence>
<dbReference type="EMBL" id="CAEZYH010000043">
    <property type="protein sequence ID" value="CAB4721926.1"/>
    <property type="molecule type" value="Genomic_DNA"/>
</dbReference>
<organism evidence="2">
    <name type="scientific">freshwater metagenome</name>
    <dbReference type="NCBI Taxonomy" id="449393"/>
    <lineage>
        <taxon>unclassified sequences</taxon>
        <taxon>metagenomes</taxon>
        <taxon>ecological metagenomes</taxon>
    </lineage>
</organism>
<dbReference type="EMBL" id="CAFBMF010000041">
    <property type="protein sequence ID" value="CAB4898900.1"/>
    <property type="molecule type" value="Genomic_DNA"/>
</dbReference>
<gene>
    <name evidence="2" type="ORF">UFOPK2658_01094</name>
    <name evidence="3" type="ORF">UFOPK2880_00207</name>
    <name evidence="4" type="ORF">UFOPK3004_00234</name>
    <name evidence="5" type="ORF">UFOPK3304_00288</name>
    <name evidence="6" type="ORF">UFOPK3494_00829</name>
    <name evidence="7" type="ORF">UFOPK4134_00886</name>
</gene>
<dbReference type="InterPro" id="IPR029044">
    <property type="entry name" value="Nucleotide-diphossugar_trans"/>
</dbReference>
<proteinExistence type="predicted"/>
<accession>A0A6J6RFV9</accession>
<dbReference type="InterPro" id="IPR001173">
    <property type="entry name" value="Glyco_trans_2-like"/>
</dbReference>
<evidence type="ECO:0000313" key="6">
    <source>
        <dbReference type="EMBL" id="CAB4898900.1"/>
    </source>
</evidence>
<dbReference type="EMBL" id="CAFBPS010000058">
    <property type="protein sequence ID" value="CAB5030067.1"/>
    <property type="molecule type" value="Genomic_DNA"/>
</dbReference>
<dbReference type="EMBL" id="CAFAAL010000010">
    <property type="protein sequence ID" value="CAB4794144.1"/>
    <property type="molecule type" value="Genomic_DNA"/>
</dbReference>
<name>A0A6J6RFV9_9ZZZZ</name>
<evidence type="ECO:0000313" key="7">
    <source>
        <dbReference type="EMBL" id="CAB5030067.1"/>
    </source>
</evidence>
<evidence type="ECO:0000313" key="5">
    <source>
        <dbReference type="EMBL" id="CAB4857982.1"/>
    </source>
</evidence>
<dbReference type="Pfam" id="PF00535">
    <property type="entry name" value="Glycos_transf_2"/>
    <property type="match status" value="1"/>
</dbReference>
<evidence type="ECO:0000259" key="1">
    <source>
        <dbReference type="Pfam" id="PF00535"/>
    </source>
</evidence>
<reference evidence="2" key="1">
    <citation type="submission" date="2020-05" db="EMBL/GenBank/DDBJ databases">
        <authorList>
            <person name="Chiriac C."/>
            <person name="Salcher M."/>
            <person name="Ghai R."/>
            <person name="Kavagutti S V."/>
        </authorList>
    </citation>
    <scope>NUCLEOTIDE SEQUENCE</scope>
</reference>
<dbReference type="Gene3D" id="3.90.550.10">
    <property type="entry name" value="Spore Coat Polysaccharide Biosynthesis Protein SpsA, Chain A"/>
    <property type="match status" value="1"/>
</dbReference>
<sequence>MPNPVNVVIPTKSNFTGLAELLSDLSLDPAVGTICIVADGQAAFDALPDPPEHIITITVPEGVGIHYMWNRGIETVGRDSHIAFLNDDVRLSPECLSSLANSLDTDPSIGIVCPNYSTVEMTEDRQVFNTCGSRYDGTGGLAGFAMMLRSNLAKVYIFDEKLTWWYGDDDVLLWVTKTMGLRAVIAHQARCQHADSVTIRTNPPADFGRLVAEDREYFRAKWR</sequence>
<evidence type="ECO:0000313" key="2">
    <source>
        <dbReference type="EMBL" id="CAB4721926.1"/>
    </source>
</evidence>
<dbReference type="EMBL" id="CAEZZP010000006">
    <property type="protein sequence ID" value="CAB4762511.1"/>
    <property type="molecule type" value="Genomic_DNA"/>
</dbReference>
<protein>
    <submittedName>
        <fullName evidence="2">Unannotated protein</fullName>
    </submittedName>
</protein>
<evidence type="ECO:0000313" key="4">
    <source>
        <dbReference type="EMBL" id="CAB4794144.1"/>
    </source>
</evidence>
<dbReference type="SUPFAM" id="SSF53448">
    <property type="entry name" value="Nucleotide-diphospho-sugar transferases"/>
    <property type="match status" value="1"/>
</dbReference>
<dbReference type="EMBL" id="CAFBLJ010000009">
    <property type="protein sequence ID" value="CAB4857982.1"/>
    <property type="molecule type" value="Genomic_DNA"/>
</dbReference>
<dbReference type="AlphaFoldDB" id="A0A6J6RFV9"/>
<feature type="domain" description="Glycosyltransferase 2-like" evidence="1">
    <location>
        <begin position="7"/>
        <end position="122"/>
    </location>
</feature>